<feature type="domain" description="DUF1206" evidence="2">
    <location>
        <begin position="13"/>
        <end position="77"/>
    </location>
</feature>
<dbReference type="InterPro" id="IPR009597">
    <property type="entry name" value="DUF1206"/>
</dbReference>
<evidence type="ECO:0000256" key="1">
    <source>
        <dbReference type="SAM" id="Phobius"/>
    </source>
</evidence>
<feature type="domain" description="DUF1206" evidence="2">
    <location>
        <begin position="96"/>
        <end position="163"/>
    </location>
</feature>
<feature type="transmembrane region" description="Helical" evidence="1">
    <location>
        <begin position="138"/>
        <end position="159"/>
    </location>
</feature>
<sequence length="281" mass="29966">MDVRSKFHMLARAGYTARGVVFLLVAGLALVSGLTGSEPDTQSALRTLFQQPLGRVWIALVGLGLCGFVVWRLAQSIANADQQASDLKGYLIRAVMFGSAIVYAALAITCFSMALLYSQGSGSSGEQGVAYWVMSQPFGRYLAGIIGIGFVIGGCVTALKGLARRFGRHLDLDVSKNSPAVLISIYGLVARGVVFMVVGGFFLYAGLTIDPEQAGGTAEALAWVRQLPFGGTVYTIVAVGLAAFGAYNFVEARYRHIREPDTGRLRQHLPIGRPSTQKPSP</sequence>
<keyword evidence="1" id="KW-0812">Transmembrane</keyword>
<feature type="transmembrane region" description="Helical" evidence="1">
    <location>
        <begin position="53"/>
        <end position="74"/>
    </location>
</feature>
<evidence type="ECO:0000259" key="2">
    <source>
        <dbReference type="Pfam" id="PF06724"/>
    </source>
</evidence>
<dbReference type="Proteomes" id="UP000308530">
    <property type="component" value="Chromosome"/>
</dbReference>
<dbReference type="RefSeq" id="WP_138288992.1">
    <property type="nucleotide sequence ID" value="NZ_CP058350.1"/>
</dbReference>
<accession>A0ABX6QNV3</accession>
<reference evidence="3 4" key="1">
    <citation type="submission" date="2020-06" db="EMBL/GenBank/DDBJ databases">
        <title>Genome sequence of Rhizobium sp strain ADMK78.</title>
        <authorList>
            <person name="Rahi P."/>
        </authorList>
    </citation>
    <scope>NUCLEOTIDE SEQUENCE [LARGE SCALE GENOMIC DNA]</scope>
    <source>
        <strain evidence="3 4">ADMK78</strain>
    </source>
</reference>
<name>A0ABX6QNV3_9HYPH</name>
<evidence type="ECO:0000313" key="4">
    <source>
        <dbReference type="Proteomes" id="UP000308530"/>
    </source>
</evidence>
<evidence type="ECO:0000313" key="3">
    <source>
        <dbReference type="EMBL" id="QLF70249.1"/>
    </source>
</evidence>
<organism evidence="3 4">
    <name type="scientific">Peteryoungia desertarenae</name>
    <dbReference type="NCBI Taxonomy" id="1813451"/>
    <lineage>
        <taxon>Bacteria</taxon>
        <taxon>Pseudomonadati</taxon>
        <taxon>Pseudomonadota</taxon>
        <taxon>Alphaproteobacteria</taxon>
        <taxon>Hyphomicrobiales</taxon>
        <taxon>Rhizobiaceae</taxon>
        <taxon>Peteryoungia</taxon>
    </lineage>
</organism>
<dbReference type="Pfam" id="PF06724">
    <property type="entry name" value="DUF1206"/>
    <property type="match status" value="3"/>
</dbReference>
<keyword evidence="1" id="KW-0472">Membrane</keyword>
<feature type="domain" description="DUF1206" evidence="2">
    <location>
        <begin position="187"/>
        <end position="255"/>
    </location>
</feature>
<feature type="transmembrane region" description="Helical" evidence="1">
    <location>
        <begin position="227"/>
        <end position="250"/>
    </location>
</feature>
<feature type="transmembrane region" description="Helical" evidence="1">
    <location>
        <begin position="95"/>
        <end position="118"/>
    </location>
</feature>
<gene>
    <name evidence="3" type="ORF">FE840_012245</name>
</gene>
<keyword evidence="1" id="KW-1133">Transmembrane helix</keyword>
<feature type="transmembrane region" description="Helical" evidence="1">
    <location>
        <begin position="180"/>
        <end position="207"/>
    </location>
</feature>
<proteinExistence type="predicted"/>
<keyword evidence="4" id="KW-1185">Reference proteome</keyword>
<dbReference type="EMBL" id="CP058350">
    <property type="protein sequence ID" value="QLF70249.1"/>
    <property type="molecule type" value="Genomic_DNA"/>
</dbReference>
<protein>
    <submittedName>
        <fullName evidence="3">DUF1206 domain-containing protein</fullName>
    </submittedName>
</protein>